<dbReference type="PRINTS" id="PR00385">
    <property type="entry name" value="P450"/>
</dbReference>
<dbReference type="InterPro" id="IPR036396">
    <property type="entry name" value="Cyt_P450_sf"/>
</dbReference>
<dbReference type="GO" id="GO:0020037">
    <property type="term" value="F:heme binding"/>
    <property type="evidence" value="ECO:0007669"/>
    <property type="project" value="InterPro"/>
</dbReference>
<proteinExistence type="inferred from homology"/>
<evidence type="ECO:0000313" key="10">
    <source>
        <dbReference type="Proteomes" id="UP000288805"/>
    </source>
</evidence>
<feature type="binding site" description="axial binding residue" evidence="7">
    <location>
        <position position="313"/>
    </location>
    <ligand>
        <name>heme</name>
        <dbReference type="ChEBI" id="CHEBI:30413"/>
    </ligand>
    <ligandPart>
        <name>Fe</name>
        <dbReference type="ChEBI" id="CHEBI:18248"/>
    </ligandPart>
</feature>
<dbReference type="EMBL" id="QGNW01001412">
    <property type="protein sequence ID" value="RVW42162.1"/>
    <property type="molecule type" value="Genomic_DNA"/>
</dbReference>
<dbReference type="GO" id="GO:0016705">
    <property type="term" value="F:oxidoreductase activity, acting on paired donors, with incorporation or reduction of molecular oxygen"/>
    <property type="evidence" value="ECO:0007669"/>
    <property type="project" value="InterPro"/>
</dbReference>
<comment type="subcellular location">
    <subcellularLocation>
        <location evidence="1">Membrane</location>
        <topology evidence="1">Single-pass membrane protein</topology>
    </subcellularLocation>
</comment>
<dbReference type="PANTHER" id="PTHR24286">
    <property type="entry name" value="CYTOCHROME P450 26"/>
    <property type="match status" value="1"/>
</dbReference>
<gene>
    <name evidence="9" type="primary">CYP85A1_0</name>
    <name evidence="9" type="ORF">CK203_094610</name>
</gene>
<evidence type="ECO:0000256" key="2">
    <source>
        <dbReference type="ARBA" id="ARBA00010617"/>
    </source>
</evidence>
<evidence type="ECO:0000256" key="1">
    <source>
        <dbReference type="ARBA" id="ARBA00004167"/>
    </source>
</evidence>
<dbReference type="InterPro" id="IPR017972">
    <property type="entry name" value="Cyt_P450_CS"/>
</dbReference>
<dbReference type="PRINTS" id="PR00463">
    <property type="entry name" value="EP450I"/>
</dbReference>
<evidence type="ECO:0000256" key="8">
    <source>
        <dbReference type="RuleBase" id="RU000461"/>
    </source>
</evidence>
<keyword evidence="7 8" id="KW-0349">Heme</keyword>
<comment type="caution">
    <text evidence="9">The sequence shown here is derived from an EMBL/GenBank/DDBJ whole genome shotgun (WGS) entry which is preliminary data.</text>
</comment>
<dbReference type="AlphaFoldDB" id="A0A438E390"/>
<comment type="cofactor">
    <cofactor evidence="7">
        <name>heme</name>
        <dbReference type="ChEBI" id="CHEBI:30413"/>
    </cofactor>
</comment>
<dbReference type="GO" id="GO:0016020">
    <property type="term" value="C:membrane"/>
    <property type="evidence" value="ECO:0007669"/>
    <property type="project" value="UniProtKB-SubCell"/>
</dbReference>
<dbReference type="GO" id="GO:0005506">
    <property type="term" value="F:iron ion binding"/>
    <property type="evidence" value="ECO:0007669"/>
    <property type="project" value="InterPro"/>
</dbReference>
<protein>
    <submittedName>
        <fullName evidence="9">Cytochrome P450 85A1</fullName>
    </submittedName>
</protein>
<keyword evidence="4 7" id="KW-0479">Metal-binding</keyword>
<dbReference type="SUPFAM" id="SSF48264">
    <property type="entry name" value="Cytochrome P450"/>
    <property type="match status" value="1"/>
</dbReference>
<dbReference type="InterPro" id="IPR001128">
    <property type="entry name" value="Cyt_P450"/>
</dbReference>
<dbReference type="Gene3D" id="1.10.630.10">
    <property type="entry name" value="Cytochrome P450"/>
    <property type="match status" value="1"/>
</dbReference>
<keyword evidence="5" id="KW-1133">Transmembrane helix</keyword>
<evidence type="ECO:0000256" key="3">
    <source>
        <dbReference type="ARBA" id="ARBA00022692"/>
    </source>
</evidence>
<evidence type="ECO:0000256" key="6">
    <source>
        <dbReference type="ARBA" id="ARBA00023004"/>
    </source>
</evidence>
<accession>A0A438E390</accession>
<dbReference type="PANTHER" id="PTHR24286:SF105">
    <property type="entry name" value="CYTOCHROME P450 85A-LIKE"/>
    <property type="match status" value="1"/>
</dbReference>
<dbReference type="GO" id="GO:0004497">
    <property type="term" value="F:monooxygenase activity"/>
    <property type="evidence" value="ECO:0007669"/>
    <property type="project" value="UniProtKB-KW"/>
</dbReference>
<keyword evidence="6 7" id="KW-0408">Iron</keyword>
<evidence type="ECO:0000313" key="9">
    <source>
        <dbReference type="EMBL" id="RVW42162.1"/>
    </source>
</evidence>
<organism evidence="9 10">
    <name type="scientific">Vitis vinifera</name>
    <name type="common">Grape</name>
    <dbReference type="NCBI Taxonomy" id="29760"/>
    <lineage>
        <taxon>Eukaryota</taxon>
        <taxon>Viridiplantae</taxon>
        <taxon>Streptophyta</taxon>
        <taxon>Embryophyta</taxon>
        <taxon>Tracheophyta</taxon>
        <taxon>Spermatophyta</taxon>
        <taxon>Magnoliopsida</taxon>
        <taxon>eudicotyledons</taxon>
        <taxon>Gunneridae</taxon>
        <taxon>Pentapetalae</taxon>
        <taxon>rosids</taxon>
        <taxon>Vitales</taxon>
        <taxon>Vitaceae</taxon>
        <taxon>Viteae</taxon>
        <taxon>Vitis</taxon>
    </lineage>
</organism>
<evidence type="ECO:0000256" key="4">
    <source>
        <dbReference type="ARBA" id="ARBA00022723"/>
    </source>
</evidence>
<evidence type="ECO:0000256" key="7">
    <source>
        <dbReference type="PIRSR" id="PIRSR602401-1"/>
    </source>
</evidence>
<keyword evidence="8" id="KW-0503">Monooxygenase</keyword>
<sequence length="363" mass="41616">MWDITNIIGNKNIAAVHGATHKYIRGSLLSLIGPPVIKDHLLQQVDGLTRSFLHNWDGKTIDIQDKTNEMALLVSYKQMLEIEPALLYEAFKPEFDKLVIGTLAMPINLPGTNYYFGSQGRKNVLKMLRKVIAERRASSATHNDMLGDLLSKEDPKHSLLSDEEILDQIITILYSGYETVSKTAMMSIKYLHDNPKALQQLREEHLAIRKGKSPEDPIGWTEYKSMTFTRAVILETSRLATIVNGVLRETTNDIEVNGYVIPKGWRIYVYTRETNYDPLQYPEPFTFNPWRWLDKSLESQNYCFLFGAGNRVCPGKELGIVKISMFLHHLVTRYRWEEVGDAEIAKFPRVEAPKGLHIKITKY</sequence>
<name>A0A438E390_VITVI</name>
<comment type="similarity">
    <text evidence="2 8">Belongs to the cytochrome P450 family.</text>
</comment>
<dbReference type="InterPro" id="IPR002401">
    <property type="entry name" value="Cyt_P450_E_grp-I"/>
</dbReference>
<dbReference type="Proteomes" id="UP000288805">
    <property type="component" value="Unassembled WGS sequence"/>
</dbReference>
<keyword evidence="5" id="KW-0472">Membrane</keyword>
<dbReference type="PROSITE" id="PS00086">
    <property type="entry name" value="CYTOCHROME_P450"/>
    <property type="match status" value="1"/>
</dbReference>
<reference evidence="9 10" key="1">
    <citation type="journal article" date="2018" name="PLoS Genet.">
        <title>Population sequencing reveals clonal diversity and ancestral inbreeding in the grapevine cultivar Chardonnay.</title>
        <authorList>
            <person name="Roach M.J."/>
            <person name="Johnson D.L."/>
            <person name="Bohlmann J."/>
            <person name="van Vuuren H.J."/>
            <person name="Jones S.J."/>
            <person name="Pretorius I.S."/>
            <person name="Schmidt S.A."/>
            <person name="Borneman A.R."/>
        </authorList>
    </citation>
    <scope>NUCLEOTIDE SEQUENCE [LARGE SCALE GENOMIC DNA]</scope>
    <source>
        <strain evidence="10">cv. Chardonnay</strain>
        <tissue evidence="9">Leaf</tissue>
    </source>
</reference>
<keyword evidence="8" id="KW-0560">Oxidoreductase</keyword>
<dbReference type="CDD" id="cd11043">
    <property type="entry name" value="CYP90-like"/>
    <property type="match status" value="1"/>
</dbReference>
<keyword evidence="3" id="KW-0812">Transmembrane</keyword>
<evidence type="ECO:0000256" key="5">
    <source>
        <dbReference type="ARBA" id="ARBA00022989"/>
    </source>
</evidence>
<dbReference type="Pfam" id="PF00067">
    <property type="entry name" value="p450"/>
    <property type="match status" value="1"/>
</dbReference>